<evidence type="ECO:0000313" key="4">
    <source>
        <dbReference type="EMBL" id="OLP92301.1"/>
    </source>
</evidence>
<evidence type="ECO:0000256" key="1">
    <source>
        <dbReference type="SAM" id="Coils"/>
    </source>
</evidence>
<dbReference type="EMBL" id="LSRX01000627">
    <property type="protein sequence ID" value="OLP92301.1"/>
    <property type="molecule type" value="Genomic_DNA"/>
</dbReference>
<dbReference type="GO" id="GO:0005856">
    <property type="term" value="C:cytoskeleton"/>
    <property type="evidence" value="ECO:0007669"/>
    <property type="project" value="TreeGrafter"/>
</dbReference>
<accession>A0A1Q9DAW3</accession>
<dbReference type="Proteomes" id="UP000186817">
    <property type="component" value="Unassembled WGS sequence"/>
</dbReference>
<feature type="region of interest" description="Disordered" evidence="2">
    <location>
        <begin position="1066"/>
        <end position="1203"/>
    </location>
</feature>
<feature type="coiled-coil region" evidence="1">
    <location>
        <begin position="968"/>
        <end position="1048"/>
    </location>
</feature>
<keyword evidence="1" id="KW-0175">Coiled coil</keyword>
<feature type="compositionally biased region" description="Acidic residues" evidence="2">
    <location>
        <begin position="1125"/>
        <end position="1147"/>
    </location>
</feature>
<organism evidence="4 5">
    <name type="scientific">Symbiodinium microadriaticum</name>
    <name type="common">Dinoflagellate</name>
    <name type="synonym">Zooxanthella microadriatica</name>
    <dbReference type="NCBI Taxonomy" id="2951"/>
    <lineage>
        <taxon>Eukaryota</taxon>
        <taxon>Sar</taxon>
        <taxon>Alveolata</taxon>
        <taxon>Dinophyceae</taxon>
        <taxon>Suessiales</taxon>
        <taxon>Symbiodiniaceae</taxon>
        <taxon>Symbiodinium</taxon>
    </lineage>
</organism>
<evidence type="ECO:0000256" key="3">
    <source>
        <dbReference type="SAM" id="SignalP"/>
    </source>
</evidence>
<dbReference type="PANTHER" id="PTHR23280:SF34">
    <property type="entry name" value="FERM DOMAIN CONTAINING 7"/>
    <property type="match status" value="1"/>
</dbReference>
<feature type="region of interest" description="Disordered" evidence="2">
    <location>
        <begin position="453"/>
        <end position="472"/>
    </location>
</feature>
<feature type="compositionally biased region" description="Basic and acidic residues" evidence="2">
    <location>
        <begin position="1084"/>
        <end position="1101"/>
    </location>
</feature>
<proteinExistence type="predicted"/>
<feature type="compositionally biased region" description="Basic and acidic residues" evidence="2">
    <location>
        <begin position="1279"/>
        <end position="1323"/>
    </location>
</feature>
<feature type="compositionally biased region" description="Basic and acidic residues" evidence="2">
    <location>
        <begin position="1236"/>
        <end position="1265"/>
    </location>
</feature>
<evidence type="ECO:0000313" key="5">
    <source>
        <dbReference type="Proteomes" id="UP000186817"/>
    </source>
</evidence>
<feature type="region of interest" description="Disordered" evidence="2">
    <location>
        <begin position="1395"/>
        <end position="1468"/>
    </location>
</feature>
<feature type="compositionally biased region" description="Acidic residues" evidence="2">
    <location>
        <begin position="1102"/>
        <end position="1113"/>
    </location>
</feature>
<dbReference type="PANTHER" id="PTHR23280">
    <property type="entry name" value="4.1 G PROTEIN"/>
    <property type="match status" value="1"/>
</dbReference>
<feature type="region of interest" description="Disordered" evidence="2">
    <location>
        <begin position="527"/>
        <end position="549"/>
    </location>
</feature>
<sequence length="1468" mass="168717">MSRTALQSVGIFLLSTHAASVARDSETASTTPTTTTVPPNRPPAWLGAAWVASSFSDCTQCGFGSVQIRDVQCLAIFEEALLPPEVCENLPAPPTTKPCDCAVLPCNPALASKCPSQATCAAPDDLDRYFVELGCFKRVDGHEGPGREGKTAIDWSCMDYDGKLPCKSGVPFYSMHSNAMSPSLCYDFCTSKGLELSGGAHGRIMRKGTGLIGPAMPDGSDGDGDSELTEVRPIDIDDCPDMARPLAGELHIHCEDWLVDVAHGYFKDGLTWMSLMPPMEDRLLDTWAKNLRAELVEIDAQESTAPNNANLRCALRALMVRPALDPPLRPPSEHPVLVRLNSRFQVPSSSLRLQTEAYSVAFRFGSRYFARSGSYTFVVKEPWQALGYSVRKYVTAVKERDSARPTSELMVTWTSFPAKPNTPRNYNVDTVNFEDTIAYRNDSEYAKERIVNGENQESESLESGYAPRNTNRNLTGMNKGMEEALKQQAEVSQQTLQGIQTLAEEIRMVSLYHMGDRPTSFPEEFDLSEDSEEEQEFWIGDESDEDDGTDQDALYQWYDQCEQVHYRIGTSEHVDVILVYPPGKYIYQAVLIKDRHVWYLLLRSVMLEELEEPLGPIREGNHDYQVLTLVSIKEFPLNLIGTPKEQKDRRMFEEYTEDAWSISDDGTELIRYYHFARKALFNPLDTKDIPVDPANLKPSRKTYGEEPINKNFFENDQQWIDDENEELGEAFDGLGWTAQNRFELIYPVEVKEKSLHIFVRTLKRNSVCIPTATKGKDLMEHLAEGRMTKLKNVIQKQRRFAEFGENLMVLVNRNEWQARCRKPQKNFSQTQPWLANFFPREEQDLFGDEDSGPPSLSDQELRNLDRKAMVTEIDRLMLMKAVQRTLFLQELRKQGTAMWQDVMCADMSAYALGQEPPAHPQMLSYFKELGHVAQDLCASHSPEGSEVEGREAERKEEEEEERIMSAAVKEIKEVMERQNGNIALLSEDIDMLKKMILELTRTANETVADLATEVRNLQNRWDEFIAEEEEAREEYAMYFQEQEELKNHLLERDRRLNRRLEQELRHEDHLGARTSASSTSPTRTEIHEFSDREYFDLRTREEEEQELFEENPDEYYSQSYPGAEEAGEAWTGEEEEGPWTEEEEGPKEEEKPKEKRKETQAEYDATRKELLAKARANEALKQKKRKQQEKGFKTPVDKGHEHKYYTEDGSIWKQNYKTGEKTWYNWDYKYKHEKGKGKEEYEKTGKEKEGSSRSRSREKQKEKEVNQAMAEAFDQVTGSKEKDRIKELEKQLAELKAEVRSETGSTKGEDKAKEKKKENKEKASSSTDDPETTVKGPVNADGFVRGAPKFEEETDRNFYVVYPFDGNDYQWKWNSVNMSWHFFDLQERRWYKQKGRDSKGKDACLAQERKHVKGKGKKGKGKTKEEETSATIRKEREAKKQRKEEEQRKAKKQRNKMAYPSDLLKSTF</sequence>
<feature type="signal peptide" evidence="3">
    <location>
        <begin position="1"/>
        <end position="18"/>
    </location>
</feature>
<feature type="compositionally biased region" description="Low complexity" evidence="2">
    <location>
        <begin position="1072"/>
        <end position="1083"/>
    </location>
</feature>
<keyword evidence="3" id="KW-0732">Signal</keyword>
<keyword evidence="5" id="KW-1185">Reference proteome</keyword>
<feature type="compositionally biased region" description="Basic residues" evidence="2">
    <location>
        <begin position="1410"/>
        <end position="1421"/>
    </location>
</feature>
<name>A0A1Q9DAW3_SYMMI</name>
<dbReference type="GO" id="GO:0031032">
    <property type="term" value="P:actomyosin structure organization"/>
    <property type="evidence" value="ECO:0007669"/>
    <property type="project" value="TreeGrafter"/>
</dbReference>
<comment type="caution">
    <text evidence="4">The sequence shown here is derived from an EMBL/GenBank/DDBJ whole genome shotgun (WGS) entry which is preliminary data.</text>
</comment>
<dbReference type="OrthoDB" id="445271at2759"/>
<feature type="compositionally biased region" description="Basic and acidic residues" evidence="2">
    <location>
        <begin position="1188"/>
        <end position="1203"/>
    </location>
</feature>
<evidence type="ECO:0000256" key="2">
    <source>
        <dbReference type="SAM" id="MobiDB-lite"/>
    </source>
</evidence>
<protein>
    <submittedName>
        <fullName evidence="4">Uncharacterized protein</fullName>
    </submittedName>
</protein>
<feature type="region of interest" description="Disordered" evidence="2">
    <location>
        <begin position="1234"/>
        <end position="1348"/>
    </location>
</feature>
<feature type="chain" id="PRO_5012773791" evidence="3">
    <location>
        <begin position="19"/>
        <end position="1468"/>
    </location>
</feature>
<gene>
    <name evidence="4" type="ORF">AK812_SmicGene25906</name>
</gene>
<feature type="compositionally biased region" description="Basic and acidic residues" evidence="2">
    <location>
        <begin position="1422"/>
        <end position="1448"/>
    </location>
</feature>
<feature type="compositionally biased region" description="Basic and acidic residues" evidence="2">
    <location>
        <begin position="1148"/>
        <end position="1181"/>
    </location>
</feature>
<reference evidence="4 5" key="1">
    <citation type="submission" date="2016-02" db="EMBL/GenBank/DDBJ databases">
        <title>Genome analysis of coral dinoflagellate symbionts highlights evolutionary adaptations to a symbiotic lifestyle.</title>
        <authorList>
            <person name="Aranda M."/>
            <person name="Li Y."/>
            <person name="Liew Y.J."/>
            <person name="Baumgarten S."/>
            <person name="Simakov O."/>
            <person name="Wilson M."/>
            <person name="Piel J."/>
            <person name="Ashoor H."/>
            <person name="Bougouffa S."/>
            <person name="Bajic V.B."/>
            <person name="Ryu T."/>
            <person name="Ravasi T."/>
            <person name="Bayer T."/>
            <person name="Micklem G."/>
            <person name="Kim H."/>
            <person name="Bhak J."/>
            <person name="Lajeunesse T.C."/>
            <person name="Voolstra C.R."/>
        </authorList>
    </citation>
    <scope>NUCLEOTIDE SEQUENCE [LARGE SCALE GENOMIC DNA]</scope>
    <source>
        <strain evidence="4 5">CCMP2467</strain>
    </source>
</reference>